<reference evidence="1 2" key="1">
    <citation type="submission" date="2010-01" db="EMBL/GenBank/DDBJ databases">
        <authorList>
            <person name="Muzny D."/>
            <person name="Qin X."/>
            <person name="Deng J."/>
            <person name="Jiang H."/>
            <person name="Liu Y."/>
            <person name="Qu J."/>
            <person name="Song X.-Z."/>
            <person name="Zhang L."/>
            <person name="Thornton R."/>
            <person name="Coyle M."/>
            <person name="Francisco L."/>
            <person name="Jackson L."/>
            <person name="Javaid M."/>
            <person name="Korchina V."/>
            <person name="Kovar C."/>
            <person name="Mata R."/>
            <person name="Mathew T."/>
            <person name="Ngo R."/>
            <person name="Nguyen L."/>
            <person name="Nguyen N."/>
            <person name="Okwuonu G."/>
            <person name="Ongeri F."/>
            <person name="Pham C."/>
            <person name="Simmons D."/>
            <person name="Wilczek-Boney K."/>
            <person name="Hale W."/>
            <person name="Jakkamsetti A."/>
            <person name="Pham P."/>
            <person name="Ruth R."/>
            <person name="San Lucas F."/>
            <person name="Warren J."/>
            <person name="Zhang J."/>
            <person name="Zhao Z."/>
            <person name="Zhou C."/>
            <person name="Zhu D."/>
            <person name="Lee S."/>
            <person name="Bess C."/>
            <person name="Blankenburg K."/>
            <person name="Forbes L."/>
            <person name="Fu Q."/>
            <person name="Gubbala S."/>
            <person name="Hirani K."/>
            <person name="Jayaseelan J.C."/>
            <person name="Lara F."/>
            <person name="Munidasa M."/>
            <person name="Palculict T."/>
            <person name="Patil S."/>
            <person name="Pu L.-L."/>
            <person name="Saada N."/>
            <person name="Tang L."/>
            <person name="Weissenberger G."/>
            <person name="Zhu Y."/>
            <person name="Hemphill L."/>
            <person name="Shang Y."/>
            <person name="Youmans B."/>
            <person name="Ayvaz T."/>
            <person name="Ross M."/>
            <person name="Santibanez J."/>
            <person name="Aqrawi P."/>
            <person name="Gross S."/>
            <person name="Joshi V."/>
            <person name="Fowler G."/>
            <person name="Nazareth L."/>
            <person name="Reid J."/>
            <person name="Worley K."/>
            <person name="Petrosino J."/>
            <person name="Highlander S."/>
            <person name="Gibbs R."/>
        </authorList>
    </citation>
    <scope>NUCLEOTIDE SEQUENCE [LARGE SCALE GENOMIC DNA]</scope>
    <source>
        <strain evidence="1 2">DSM 4582</strain>
    </source>
</reference>
<evidence type="ECO:0000313" key="1">
    <source>
        <dbReference type="EMBL" id="EFE97582.1"/>
    </source>
</evidence>
<comment type="caution">
    <text evidence="1">The sequence shown here is derived from an EMBL/GenBank/DDBJ whole genome shotgun (WGS) entry which is preliminary data.</text>
</comment>
<keyword evidence="2" id="KW-1185">Reference proteome</keyword>
<proteinExistence type="predicted"/>
<dbReference type="AlphaFoldDB" id="D4DY90"/>
<organism evidence="1 2">
    <name type="scientific">Serratia odorifera DSM 4582</name>
    <dbReference type="NCBI Taxonomy" id="667129"/>
    <lineage>
        <taxon>Bacteria</taxon>
        <taxon>Pseudomonadati</taxon>
        <taxon>Pseudomonadota</taxon>
        <taxon>Gammaproteobacteria</taxon>
        <taxon>Enterobacterales</taxon>
        <taxon>Yersiniaceae</taxon>
        <taxon>Serratia</taxon>
    </lineage>
</organism>
<evidence type="ECO:0000313" key="2">
    <source>
        <dbReference type="Proteomes" id="UP000005723"/>
    </source>
</evidence>
<dbReference type="Proteomes" id="UP000005723">
    <property type="component" value="Unassembled WGS sequence"/>
</dbReference>
<sequence>MVRLHAALLTFRQFVLAHCTSLGGILGIIHAATRQQTRGARANGPSQRRCGE</sequence>
<gene>
    <name evidence="1" type="ORF">HMPREF0758_0873</name>
</gene>
<dbReference type="STRING" id="667129.HMPREF0758_0873"/>
<dbReference type="EMBL" id="ADBY01000017">
    <property type="protein sequence ID" value="EFE97582.1"/>
    <property type="molecule type" value="Genomic_DNA"/>
</dbReference>
<dbReference type="HOGENOM" id="CLU_3084642_0_0_6"/>
<accession>D4DY90</accession>
<protein>
    <submittedName>
        <fullName evidence="1">Uncharacterized protein</fullName>
    </submittedName>
</protein>
<name>D4DY90_SEROD</name>